<keyword evidence="2" id="KW-1185">Reference proteome</keyword>
<dbReference type="RefSeq" id="WP_091396644.1">
    <property type="nucleotide sequence ID" value="NZ_FNQY01000008.1"/>
</dbReference>
<evidence type="ECO:0000313" key="1">
    <source>
        <dbReference type="EMBL" id="SEA11085.1"/>
    </source>
</evidence>
<sequence>METQELLQQAIEKFSHGADSSEIRPGRKKFLDTITCADDKEGLRIIETIGSERNNMVILAGKDQNGSSGVVSFSFVRKEGYFAIQVISTIAEFIPSEQVVIGFKMENGKEVITGFVFPPVNVEGTHYWANYAQLAPEDLAAFMESAVVAWQMKNKLNNHHLESDFTILATDILPQSEAKYLLQSMAVAIAKDYLVSKA</sequence>
<evidence type="ECO:0000313" key="2">
    <source>
        <dbReference type="Proteomes" id="UP000199041"/>
    </source>
</evidence>
<dbReference type="OrthoDB" id="9823245at2"/>
<name>A0A1H3YHQ5_9BACT</name>
<dbReference type="EMBL" id="FNQY01000008">
    <property type="protein sequence ID" value="SEA11085.1"/>
    <property type="molecule type" value="Genomic_DNA"/>
</dbReference>
<reference evidence="1 2" key="1">
    <citation type="submission" date="2016-10" db="EMBL/GenBank/DDBJ databases">
        <authorList>
            <person name="de Groot N.N."/>
        </authorList>
    </citation>
    <scope>NUCLEOTIDE SEQUENCE [LARGE SCALE GENOMIC DNA]</scope>
    <source>
        <strain evidence="1 2">Vu-144</strain>
    </source>
</reference>
<accession>A0A1H3YHQ5</accession>
<dbReference type="Proteomes" id="UP000199041">
    <property type="component" value="Unassembled WGS sequence"/>
</dbReference>
<gene>
    <name evidence="1" type="ORF">SAMN05192529_10891</name>
</gene>
<protein>
    <submittedName>
        <fullName evidence="1">Uncharacterized protein</fullName>
    </submittedName>
</protein>
<proteinExistence type="predicted"/>
<dbReference type="STRING" id="551991.SAMN05192529_10891"/>
<dbReference type="AlphaFoldDB" id="A0A1H3YHQ5"/>
<organism evidence="1 2">
    <name type="scientific">Arachidicoccus rhizosphaerae</name>
    <dbReference type="NCBI Taxonomy" id="551991"/>
    <lineage>
        <taxon>Bacteria</taxon>
        <taxon>Pseudomonadati</taxon>
        <taxon>Bacteroidota</taxon>
        <taxon>Chitinophagia</taxon>
        <taxon>Chitinophagales</taxon>
        <taxon>Chitinophagaceae</taxon>
        <taxon>Arachidicoccus</taxon>
    </lineage>
</organism>